<proteinExistence type="predicted"/>
<organism evidence="1 2">
    <name type="scientific">Paraglomus occultum</name>
    <dbReference type="NCBI Taxonomy" id="144539"/>
    <lineage>
        <taxon>Eukaryota</taxon>
        <taxon>Fungi</taxon>
        <taxon>Fungi incertae sedis</taxon>
        <taxon>Mucoromycota</taxon>
        <taxon>Glomeromycotina</taxon>
        <taxon>Glomeromycetes</taxon>
        <taxon>Paraglomerales</taxon>
        <taxon>Paraglomeraceae</taxon>
        <taxon>Paraglomus</taxon>
    </lineage>
</organism>
<dbReference type="Gene3D" id="6.20.320.10">
    <property type="match status" value="1"/>
</dbReference>
<dbReference type="Gene3D" id="3.90.228.10">
    <property type="match status" value="1"/>
</dbReference>
<name>A0A9N9FDH7_9GLOM</name>
<dbReference type="AlphaFoldDB" id="A0A9N9FDH7"/>
<comment type="caution">
    <text evidence="1">The sequence shown here is derived from an EMBL/GenBank/DDBJ whole genome shotgun (WGS) entry which is preliminary data.</text>
</comment>
<reference evidence="1" key="1">
    <citation type="submission" date="2021-06" db="EMBL/GenBank/DDBJ databases">
        <authorList>
            <person name="Kallberg Y."/>
            <person name="Tangrot J."/>
            <person name="Rosling A."/>
        </authorList>
    </citation>
    <scope>NUCLEOTIDE SEQUENCE</scope>
    <source>
        <strain evidence="1">IA702</strain>
    </source>
</reference>
<evidence type="ECO:0000313" key="1">
    <source>
        <dbReference type="EMBL" id="CAG8528198.1"/>
    </source>
</evidence>
<accession>A0A9N9FDH7</accession>
<dbReference type="SUPFAM" id="SSF56399">
    <property type="entry name" value="ADP-ribosylation"/>
    <property type="match status" value="1"/>
</dbReference>
<sequence length="291" mass="33097">MSFIHTNKPRTLANLFDDLDLSDESVGENTVYSEAVPLTGRPIERDTRHSYLTEEASFGRENTQRDCKCASCLLAVTPSFRADFDNVRRVFSSEKLLRQAAVFAGTRTIRDKIEDYFHATWAHPLHLGIPIVQSVSFMSNDKQLCERFDEYLSELAFDNIEPNVKPLWHGTNVRCLLGNEPCNSESDDACASCNILRKGFDLNKSGSAHPYRSYADSRNHHNAYTILFCWVALGRDFATSEDLPHLTEPPYRYHSIHGTVGPRLNYEEYVIYRTDAAVPFAAVTYKVKDNI</sequence>
<dbReference type="OrthoDB" id="9514740at2759"/>
<protein>
    <submittedName>
        <fullName evidence="1">4536_t:CDS:1</fullName>
    </submittedName>
</protein>
<gene>
    <name evidence="1" type="ORF">POCULU_LOCUS3924</name>
</gene>
<dbReference type="Proteomes" id="UP000789572">
    <property type="component" value="Unassembled WGS sequence"/>
</dbReference>
<evidence type="ECO:0000313" key="2">
    <source>
        <dbReference type="Proteomes" id="UP000789572"/>
    </source>
</evidence>
<keyword evidence="2" id="KW-1185">Reference proteome</keyword>
<dbReference type="EMBL" id="CAJVPJ010000469">
    <property type="protein sequence ID" value="CAG8528198.1"/>
    <property type="molecule type" value="Genomic_DNA"/>
</dbReference>